<sequence length="62" mass="6991">MKETEEAKLATLVVRHAEVNRPAIKRCSWACAAQKGGVEQFKVRRNCPVIADESDFTTEQSR</sequence>
<evidence type="ECO:0000313" key="1">
    <source>
        <dbReference type="EMBL" id="MBC8674286.1"/>
    </source>
</evidence>
<comment type="caution">
    <text evidence="1">The sequence shown here is derived from an EMBL/GenBank/DDBJ whole genome shotgun (WGS) entry which is preliminary data.</text>
</comment>
<dbReference type="EMBL" id="JACLAN010000013">
    <property type="protein sequence ID" value="MBC8674286.1"/>
    <property type="molecule type" value="Genomic_DNA"/>
</dbReference>
<dbReference type="AlphaFoldDB" id="A0A926IZ56"/>
<reference evidence="1" key="1">
    <citation type="submission" date="2020-07" db="EMBL/GenBank/DDBJ databases">
        <title>Carbapenem Resistant Aeromonas hydrophila Carrying blacphA7 Isolated from Two Solid Organ Transplant Patients.</title>
        <authorList>
            <person name="Hilt E."/>
            <person name="Fitzwater S.P."/>
            <person name="Ward K."/>
            <person name="De St Maurice A."/>
            <person name="Chandrasekaran S."/>
            <person name="Garner O.B."/>
            <person name="Yang S."/>
        </authorList>
    </citation>
    <scope>NUCLEOTIDE SEQUENCE</scope>
    <source>
        <strain evidence="1">B-1</strain>
    </source>
</reference>
<gene>
    <name evidence="1" type="ORF">H2136_20210</name>
</gene>
<accession>A0A926IZ56</accession>
<protein>
    <submittedName>
        <fullName evidence="1">Uncharacterized protein</fullName>
    </submittedName>
</protein>
<name>A0A926IZ56_AERHY</name>
<organism evidence="1">
    <name type="scientific">Aeromonas hydrophila</name>
    <dbReference type="NCBI Taxonomy" id="644"/>
    <lineage>
        <taxon>Bacteria</taxon>
        <taxon>Pseudomonadati</taxon>
        <taxon>Pseudomonadota</taxon>
        <taxon>Gammaproteobacteria</taxon>
        <taxon>Aeromonadales</taxon>
        <taxon>Aeromonadaceae</taxon>
        <taxon>Aeromonas</taxon>
    </lineage>
</organism>
<proteinExistence type="predicted"/>